<comment type="similarity">
    <text evidence="2">Belongs to the asparagine synthetase family.</text>
</comment>
<evidence type="ECO:0000256" key="8">
    <source>
        <dbReference type="PIRSR" id="PIRSR001589-1"/>
    </source>
</evidence>
<dbReference type="CDD" id="cd00712">
    <property type="entry name" value="AsnB"/>
    <property type="match status" value="1"/>
</dbReference>
<dbReference type="GO" id="GO:0006529">
    <property type="term" value="P:asparagine biosynthetic process"/>
    <property type="evidence" value="ECO:0007669"/>
    <property type="project" value="UniProtKB-KW"/>
</dbReference>
<dbReference type="Gene3D" id="3.40.50.620">
    <property type="entry name" value="HUPs"/>
    <property type="match status" value="1"/>
</dbReference>
<evidence type="ECO:0000313" key="12">
    <source>
        <dbReference type="Proteomes" id="UP001378188"/>
    </source>
</evidence>
<comment type="catalytic activity">
    <reaction evidence="7">
        <text>L-aspartate + L-glutamine + ATP + H2O = L-asparagine + L-glutamate + AMP + diphosphate + H(+)</text>
        <dbReference type="Rhea" id="RHEA:12228"/>
        <dbReference type="ChEBI" id="CHEBI:15377"/>
        <dbReference type="ChEBI" id="CHEBI:15378"/>
        <dbReference type="ChEBI" id="CHEBI:29985"/>
        <dbReference type="ChEBI" id="CHEBI:29991"/>
        <dbReference type="ChEBI" id="CHEBI:30616"/>
        <dbReference type="ChEBI" id="CHEBI:33019"/>
        <dbReference type="ChEBI" id="CHEBI:58048"/>
        <dbReference type="ChEBI" id="CHEBI:58359"/>
        <dbReference type="ChEBI" id="CHEBI:456215"/>
        <dbReference type="EC" id="6.3.5.4"/>
    </reaction>
</comment>
<keyword evidence="8" id="KW-0061">Asparagine biosynthesis</keyword>
<dbReference type="InterPro" id="IPR001962">
    <property type="entry name" value="Asn_synthase"/>
</dbReference>
<protein>
    <recommendedName>
        <fullName evidence="3">asparagine synthase (glutamine-hydrolyzing)</fullName>
        <ecNumber evidence="3">6.3.5.4</ecNumber>
    </recommendedName>
</protein>
<feature type="binding site" evidence="9">
    <location>
        <position position="104"/>
    </location>
    <ligand>
        <name>L-glutamine</name>
        <dbReference type="ChEBI" id="CHEBI:58359"/>
    </ligand>
</feature>
<dbReference type="Gene3D" id="3.60.20.10">
    <property type="entry name" value="Glutamine Phosphoribosylpyrophosphate, subunit 1, domain 1"/>
    <property type="match status" value="1"/>
</dbReference>
<comment type="pathway">
    <text evidence="1">Amino-acid biosynthesis; L-asparagine biosynthesis; L-asparagine from L-aspartate (L-Gln route): step 1/1.</text>
</comment>
<dbReference type="CDD" id="cd01991">
    <property type="entry name" value="Asn_synthase_B_C"/>
    <property type="match status" value="1"/>
</dbReference>
<evidence type="ECO:0000256" key="1">
    <source>
        <dbReference type="ARBA" id="ARBA00005187"/>
    </source>
</evidence>
<name>A0AAW9RGK7_9HYPH</name>
<reference evidence="11 12" key="1">
    <citation type="submission" date="2024-02" db="EMBL/GenBank/DDBJ databases">
        <title>Genome analysis and characterization of Microbaculum marinisediminis sp. nov., isolated from marine sediment.</title>
        <authorList>
            <person name="Du Z.-J."/>
            <person name="Ye Y.-Q."/>
            <person name="Zhang Z.-R."/>
            <person name="Yuan S.-M."/>
            <person name="Zhang X.-Y."/>
        </authorList>
    </citation>
    <scope>NUCLEOTIDE SEQUENCE [LARGE SCALE GENOMIC DNA]</scope>
    <source>
        <strain evidence="11 12">SDUM1044001</strain>
    </source>
</reference>
<keyword evidence="4 9" id="KW-0547">Nucleotide-binding</keyword>
<dbReference type="NCBIfam" id="TIGR01536">
    <property type="entry name" value="asn_synth_AEB"/>
    <property type="match status" value="1"/>
</dbReference>
<dbReference type="InterPro" id="IPR006426">
    <property type="entry name" value="Asn_synth_AEB"/>
</dbReference>
<dbReference type="PANTHER" id="PTHR43284:SF1">
    <property type="entry name" value="ASPARAGINE SYNTHETASE"/>
    <property type="match status" value="1"/>
</dbReference>
<feature type="active site" description="For GATase activity" evidence="8">
    <location>
        <position position="2"/>
    </location>
</feature>
<keyword evidence="6 8" id="KW-0315">Glutamine amidotransferase</keyword>
<evidence type="ECO:0000256" key="9">
    <source>
        <dbReference type="PIRSR" id="PIRSR001589-2"/>
    </source>
</evidence>
<feature type="binding site" evidence="9">
    <location>
        <begin position="372"/>
        <end position="373"/>
    </location>
    <ligand>
        <name>ATP</name>
        <dbReference type="ChEBI" id="CHEBI:30616"/>
    </ligand>
</feature>
<dbReference type="InterPro" id="IPR017932">
    <property type="entry name" value="GATase_2_dom"/>
</dbReference>
<dbReference type="InterPro" id="IPR014729">
    <property type="entry name" value="Rossmann-like_a/b/a_fold"/>
</dbReference>
<dbReference type="EC" id="6.3.5.4" evidence="3"/>
<dbReference type="GO" id="GO:0005829">
    <property type="term" value="C:cytosol"/>
    <property type="evidence" value="ECO:0007669"/>
    <property type="project" value="TreeGrafter"/>
</dbReference>
<dbReference type="Pfam" id="PF13537">
    <property type="entry name" value="GATase_7"/>
    <property type="match status" value="1"/>
</dbReference>
<dbReference type="SUPFAM" id="SSF56235">
    <property type="entry name" value="N-terminal nucleophile aminohydrolases (Ntn hydrolases)"/>
    <property type="match status" value="1"/>
</dbReference>
<proteinExistence type="inferred from homology"/>
<dbReference type="SUPFAM" id="SSF52402">
    <property type="entry name" value="Adenine nucleotide alpha hydrolases-like"/>
    <property type="match status" value="1"/>
</dbReference>
<dbReference type="EMBL" id="JAZHOF010000006">
    <property type="protein sequence ID" value="MEJ8572849.1"/>
    <property type="molecule type" value="Genomic_DNA"/>
</dbReference>
<keyword evidence="5 9" id="KW-0067">ATP-binding</keyword>
<evidence type="ECO:0000256" key="6">
    <source>
        <dbReference type="ARBA" id="ARBA00022962"/>
    </source>
</evidence>
<sequence>MCGLNGIFAYHDAAPRPCETELLATREHMRARGPDGEGLWWNADRRVGLGHRRLAILDLSDRALQPMASEDGRFVVVFNGEIYNYPELRAELEADGVAFRTTSDTEALLHLYARHGTAMVRRLRGMFAFAVWDQVRSGLFLARDPYGIKPLYFADDGRSFRFASQVKALLAGGQVSRDPEPAGLVGFCMFGYVPEPFTLYRDIRALPAGHTLWVDREGAQAPRAYANLAKVMAEEAGDPVPAADLPERTRAGVLESVRAHLLSDVEVGVFLSAGVDSGALLGLMRDAGQEDIRAITLAFEEFSGTDEDEAPLAARVAQQYGARHSVRRVGEGEFRSDLPAILEAMDQPSIDGVNTWFVAKATREAGIKVAMSGLGGDELLAGYPSFVDVPRWHRYGTVTASPWLGRATRSAISVMAPGLAAARPKALGFLEYSGSWAGTYLLRRGVFLPHELTRFLDEKLVREGLRRLDPLRRIEASLAPDPRSDTARVCLLESTQYMRDQLLRDADWAGMAHGLEIRVPLVDVGLFRRMAPVIRNLRVGAGKAALAGAPSVPLPADIVDRGKTGFFVPTGAWMNSAAQTPAGVREIKPRRKGLASRQWSSLVLEAAGAW</sequence>
<dbReference type="InterPro" id="IPR051786">
    <property type="entry name" value="ASN_synthetase/amidase"/>
</dbReference>
<comment type="caution">
    <text evidence="11">The sequence shown here is derived from an EMBL/GenBank/DDBJ whole genome shotgun (WGS) entry which is preliminary data.</text>
</comment>
<dbReference type="InterPro" id="IPR033738">
    <property type="entry name" value="AsnB_N"/>
</dbReference>
<organism evidence="11 12">
    <name type="scientific">Microbaculum marinum</name>
    <dbReference type="NCBI Taxonomy" id="1764581"/>
    <lineage>
        <taxon>Bacteria</taxon>
        <taxon>Pseudomonadati</taxon>
        <taxon>Pseudomonadota</taxon>
        <taxon>Alphaproteobacteria</taxon>
        <taxon>Hyphomicrobiales</taxon>
        <taxon>Tepidamorphaceae</taxon>
        <taxon>Microbaculum</taxon>
    </lineage>
</organism>
<accession>A0AAW9RGK7</accession>
<dbReference type="GO" id="GO:0004066">
    <property type="term" value="F:asparagine synthase (glutamine-hydrolyzing) activity"/>
    <property type="evidence" value="ECO:0007669"/>
    <property type="project" value="UniProtKB-EC"/>
</dbReference>
<dbReference type="PANTHER" id="PTHR43284">
    <property type="entry name" value="ASPARAGINE SYNTHETASE (GLUTAMINE-HYDROLYZING)"/>
    <property type="match status" value="1"/>
</dbReference>
<evidence type="ECO:0000256" key="7">
    <source>
        <dbReference type="ARBA" id="ARBA00048741"/>
    </source>
</evidence>
<gene>
    <name evidence="11" type="primary">asnB</name>
    <name evidence="11" type="ORF">V3328_15265</name>
</gene>
<dbReference type="AlphaFoldDB" id="A0AAW9RGK7"/>
<dbReference type="Proteomes" id="UP001378188">
    <property type="component" value="Unassembled WGS sequence"/>
</dbReference>
<evidence type="ECO:0000256" key="2">
    <source>
        <dbReference type="ARBA" id="ARBA00005752"/>
    </source>
</evidence>
<dbReference type="Pfam" id="PF00733">
    <property type="entry name" value="Asn_synthase"/>
    <property type="match status" value="1"/>
</dbReference>
<evidence type="ECO:0000256" key="5">
    <source>
        <dbReference type="ARBA" id="ARBA00022840"/>
    </source>
</evidence>
<feature type="domain" description="Glutamine amidotransferase type-2" evidence="10">
    <location>
        <begin position="2"/>
        <end position="217"/>
    </location>
</feature>
<dbReference type="RefSeq" id="WP_340330548.1">
    <property type="nucleotide sequence ID" value="NZ_JAZHOF010000006.1"/>
</dbReference>
<evidence type="ECO:0000313" key="11">
    <source>
        <dbReference type="EMBL" id="MEJ8572849.1"/>
    </source>
</evidence>
<dbReference type="PIRSF" id="PIRSF001589">
    <property type="entry name" value="Asn_synthetase_glu-h"/>
    <property type="match status" value="1"/>
</dbReference>
<keyword evidence="11" id="KW-0436">Ligase</keyword>
<dbReference type="InterPro" id="IPR029055">
    <property type="entry name" value="Ntn_hydrolases_N"/>
</dbReference>
<evidence type="ECO:0000256" key="4">
    <source>
        <dbReference type="ARBA" id="ARBA00022741"/>
    </source>
</evidence>
<keyword evidence="8" id="KW-0028">Amino-acid biosynthesis</keyword>
<keyword evidence="12" id="KW-1185">Reference proteome</keyword>
<dbReference type="GO" id="GO:0005524">
    <property type="term" value="F:ATP binding"/>
    <property type="evidence" value="ECO:0007669"/>
    <property type="project" value="UniProtKB-KW"/>
</dbReference>
<evidence type="ECO:0000259" key="10">
    <source>
        <dbReference type="PROSITE" id="PS51278"/>
    </source>
</evidence>
<evidence type="ECO:0000256" key="3">
    <source>
        <dbReference type="ARBA" id="ARBA00012737"/>
    </source>
</evidence>
<dbReference type="PROSITE" id="PS51278">
    <property type="entry name" value="GATASE_TYPE_2"/>
    <property type="match status" value="1"/>
</dbReference>